<dbReference type="GO" id="GO:0051537">
    <property type="term" value="F:2 iron, 2 sulfur cluster binding"/>
    <property type="evidence" value="ECO:0007669"/>
    <property type="project" value="UniProtKB-KW"/>
</dbReference>
<dbReference type="Pfam" id="PF09360">
    <property type="entry name" value="zf-CDGSH"/>
    <property type="match status" value="1"/>
</dbReference>
<organism evidence="6 7">
    <name type="scientific">Gracilibacillus ureilyticus</name>
    <dbReference type="NCBI Taxonomy" id="531814"/>
    <lineage>
        <taxon>Bacteria</taxon>
        <taxon>Bacillati</taxon>
        <taxon>Bacillota</taxon>
        <taxon>Bacilli</taxon>
        <taxon>Bacillales</taxon>
        <taxon>Bacillaceae</taxon>
        <taxon>Gracilibacillus</taxon>
    </lineage>
</organism>
<evidence type="ECO:0000313" key="6">
    <source>
        <dbReference type="EMBL" id="SER35942.1"/>
    </source>
</evidence>
<evidence type="ECO:0000313" key="7">
    <source>
        <dbReference type="Proteomes" id="UP000199687"/>
    </source>
</evidence>
<evidence type="ECO:0000256" key="2">
    <source>
        <dbReference type="ARBA" id="ARBA00022723"/>
    </source>
</evidence>
<evidence type="ECO:0000259" key="5">
    <source>
        <dbReference type="SMART" id="SM00704"/>
    </source>
</evidence>
<keyword evidence="2" id="KW-0479">Metal-binding</keyword>
<proteinExistence type="predicted"/>
<keyword evidence="4" id="KW-0411">Iron-sulfur</keyword>
<evidence type="ECO:0000256" key="4">
    <source>
        <dbReference type="ARBA" id="ARBA00023014"/>
    </source>
</evidence>
<protein>
    <submittedName>
        <fullName evidence="6">Zn-finger domain of CDGSH type-containing protein</fullName>
    </submittedName>
</protein>
<dbReference type="GO" id="GO:0005737">
    <property type="term" value="C:cytoplasm"/>
    <property type="evidence" value="ECO:0007669"/>
    <property type="project" value="UniProtKB-ARBA"/>
</dbReference>
<gene>
    <name evidence="6" type="ORF">SAMN04487944_103170</name>
</gene>
<dbReference type="OrthoDB" id="9795032at2"/>
<dbReference type="GO" id="GO:0046872">
    <property type="term" value="F:metal ion binding"/>
    <property type="evidence" value="ECO:0007669"/>
    <property type="project" value="UniProtKB-KW"/>
</dbReference>
<dbReference type="EMBL" id="FOGL01000003">
    <property type="protein sequence ID" value="SER35942.1"/>
    <property type="molecule type" value="Genomic_DNA"/>
</dbReference>
<dbReference type="SMART" id="SM00704">
    <property type="entry name" value="ZnF_CDGSH"/>
    <property type="match status" value="1"/>
</dbReference>
<dbReference type="InterPro" id="IPR018967">
    <property type="entry name" value="FeS-contain_CDGSH-typ"/>
</dbReference>
<dbReference type="Gene3D" id="3.40.5.90">
    <property type="entry name" value="CDGSH iron-sulfur domain, mitoNEET-type"/>
    <property type="match status" value="1"/>
</dbReference>
<evidence type="ECO:0000256" key="1">
    <source>
        <dbReference type="ARBA" id="ARBA00022714"/>
    </source>
</evidence>
<dbReference type="AlphaFoldDB" id="A0A1H9NJ61"/>
<dbReference type="STRING" id="531814.SAMN04487944_103170"/>
<sequence>MTENKKVQLKVRDNGSILVTGDVELVDAEGNPFVTKEKFSLCRCGASKNKPFCDGSHKEIGFQDQIRAK</sequence>
<dbReference type="InterPro" id="IPR042216">
    <property type="entry name" value="MitoNEET_CISD"/>
</dbReference>
<reference evidence="6 7" key="1">
    <citation type="submission" date="2016-10" db="EMBL/GenBank/DDBJ databases">
        <authorList>
            <person name="de Groot N.N."/>
        </authorList>
    </citation>
    <scope>NUCLEOTIDE SEQUENCE [LARGE SCALE GENOMIC DNA]</scope>
    <source>
        <strain evidence="6 7">CGMCC 1.7727</strain>
    </source>
</reference>
<evidence type="ECO:0000256" key="3">
    <source>
        <dbReference type="ARBA" id="ARBA00023004"/>
    </source>
</evidence>
<keyword evidence="7" id="KW-1185">Reference proteome</keyword>
<keyword evidence="1" id="KW-0001">2Fe-2S</keyword>
<accession>A0A1H9NJ61</accession>
<keyword evidence="3" id="KW-0408">Iron</keyword>
<feature type="domain" description="Iron-binding zinc finger CDGSH type" evidence="5">
    <location>
        <begin position="23"/>
        <end position="63"/>
    </location>
</feature>
<dbReference type="Proteomes" id="UP000199687">
    <property type="component" value="Unassembled WGS sequence"/>
</dbReference>
<dbReference type="RefSeq" id="WP_089739728.1">
    <property type="nucleotide sequence ID" value="NZ_FOGL01000003.1"/>
</dbReference>
<name>A0A1H9NJ61_9BACI</name>